<evidence type="ECO:0000313" key="1">
    <source>
        <dbReference type="EMBL" id="KAA1246588.1"/>
    </source>
</evidence>
<comment type="caution">
    <text evidence="1">The sequence shown here is derived from an EMBL/GenBank/DDBJ whole genome shotgun (WGS) entry which is preliminary data.</text>
</comment>
<proteinExistence type="predicted"/>
<dbReference type="Proteomes" id="UP000324701">
    <property type="component" value="Unassembled WGS sequence"/>
</dbReference>
<protein>
    <submittedName>
        <fullName evidence="1">Uncharacterized protein</fullName>
    </submittedName>
</protein>
<dbReference type="AlphaFoldDB" id="A0A5B1BDD2"/>
<name>A0A5B1BDD2_MYCSI</name>
<evidence type="ECO:0000313" key="2">
    <source>
        <dbReference type="Proteomes" id="UP000324701"/>
    </source>
</evidence>
<reference evidence="1 2" key="1">
    <citation type="submission" date="2019-09" db="EMBL/GenBank/DDBJ databases">
        <title>Report of infection by Mycobacterium simiae a patient suffering from pulmonary tuberculosis.</title>
        <authorList>
            <person name="Mohanty P.S."/>
            <person name="Bansal A.K."/>
            <person name="Singh H."/>
            <person name="Sharma S."/>
            <person name="Patil S.A."/>
            <person name="Upadhaya P."/>
            <person name="Singh P.K."/>
            <person name="Kumar D."/>
            <person name="Kumar S."/>
            <person name="Singh R.K."/>
            <person name="Chaudhary B."/>
        </authorList>
    </citation>
    <scope>NUCLEOTIDE SEQUENCE [LARGE SCALE GENOMIC DNA]</scope>
    <source>
        <strain evidence="1 2">JAL-560-SIM</strain>
    </source>
</reference>
<dbReference type="EMBL" id="VTZN01000218">
    <property type="protein sequence ID" value="KAA1246588.1"/>
    <property type="molecule type" value="Genomic_DNA"/>
</dbReference>
<sequence>MLLALPLIPSVGAQIGSGVMAEMGMLPEVPVHPVVHFGAIAHGPDRPLGQNAGLHISSAC</sequence>
<accession>A0A5B1BDD2</accession>
<dbReference type="RefSeq" id="WP_149656135.1">
    <property type="nucleotide sequence ID" value="NZ_VTZN01000218.1"/>
</dbReference>
<gene>
    <name evidence="1" type="ORF">F0Q45_23180</name>
</gene>
<keyword evidence="2" id="KW-1185">Reference proteome</keyword>
<organism evidence="1 2">
    <name type="scientific">Mycobacterium simiae</name>
    <name type="common">Mycobacterium habana</name>
    <dbReference type="NCBI Taxonomy" id="1784"/>
    <lineage>
        <taxon>Bacteria</taxon>
        <taxon>Bacillati</taxon>
        <taxon>Actinomycetota</taxon>
        <taxon>Actinomycetes</taxon>
        <taxon>Mycobacteriales</taxon>
        <taxon>Mycobacteriaceae</taxon>
        <taxon>Mycobacterium</taxon>
        <taxon>Mycobacterium simiae complex</taxon>
    </lineage>
</organism>